<organism evidence="9 10">
    <name type="scientific">Microdochium bolleyi</name>
    <dbReference type="NCBI Taxonomy" id="196109"/>
    <lineage>
        <taxon>Eukaryota</taxon>
        <taxon>Fungi</taxon>
        <taxon>Dikarya</taxon>
        <taxon>Ascomycota</taxon>
        <taxon>Pezizomycotina</taxon>
        <taxon>Sordariomycetes</taxon>
        <taxon>Xylariomycetidae</taxon>
        <taxon>Xylariales</taxon>
        <taxon>Microdochiaceae</taxon>
        <taxon>Microdochium</taxon>
    </lineage>
</organism>
<sequence>MAHPLVQSDMIRYVVAAGAVLWFLNKFYREWTSPLSKLPGPWYAPWTNLMNTYVSIRGQKHLYTTRMHEQYGTVVRVGPDEIIVCSPSGAATIHQIKQPFLKGQFYRDFLPGIENIFNTTDPDFHRRHRRLLSSPLSESQLQTVFLPRIEAHFDVALSKMRHDINTTGVTDVAKWFLYTATDIIGELSFGDSFHMLERDEVNQYIRDLRGHKLVKALRFAFTSVNSLPFAPYLPGFRAARAAMERNLSFARESLDRHKRLVEKNDEAGDAVYPTLFQKMYNQQEKDGEDTLTEKELVDDAGVYIVAGSDTTSTTLTYLVWAVCRHPEIQQELVAELKGLPEGYTQQDLKECRFMNLVIQETLRLYAAAPNALPRVVPPSGAEIDGHWLPGGANVSTSAYALHRDPAVFPTPEKFDPWRWEEPTKEMKDAFTAFGGGTRTCIGIHLAYIEIRLGVARFFREFPNAKVSTRDGMSDGDMEQTIFFLLAPKGHRCLVEA</sequence>
<dbReference type="Proteomes" id="UP000070501">
    <property type="component" value="Unassembled WGS sequence"/>
</dbReference>
<dbReference type="GO" id="GO:0005506">
    <property type="term" value="F:iron ion binding"/>
    <property type="evidence" value="ECO:0007669"/>
    <property type="project" value="InterPro"/>
</dbReference>
<proteinExistence type="inferred from homology"/>
<dbReference type="AlphaFoldDB" id="A0A136ISS2"/>
<dbReference type="PROSITE" id="PS00086">
    <property type="entry name" value="CYTOCHROME_P450"/>
    <property type="match status" value="1"/>
</dbReference>
<evidence type="ECO:0000313" key="9">
    <source>
        <dbReference type="EMBL" id="KXJ87907.1"/>
    </source>
</evidence>
<dbReference type="GO" id="GO:0004497">
    <property type="term" value="F:monooxygenase activity"/>
    <property type="evidence" value="ECO:0007669"/>
    <property type="project" value="UniProtKB-KW"/>
</dbReference>
<dbReference type="InterPro" id="IPR001128">
    <property type="entry name" value="Cyt_P450"/>
</dbReference>
<keyword evidence="5 8" id="KW-0560">Oxidoreductase</keyword>
<evidence type="ECO:0000256" key="6">
    <source>
        <dbReference type="ARBA" id="ARBA00023004"/>
    </source>
</evidence>
<evidence type="ECO:0000256" key="7">
    <source>
        <dbReference type="PIRSR" id="PIRSR602401-1"/>
    </source>
</evidence>
<dbReference type="GO" id="GO:0020037">
    <property type="term" value="F:heme binding"/>
    <property type="evidence" value="ECO:0007669"/>
    <property type="project" value="InterPro"/>
</dbReference>
<dbReference type="InterPro" id="IPR017972">
    <property type="entry name" value="Cyt_P450_CS"/>
</dbReference>
<dbReference type="Pfam" id="PF00067">
    <property type="entry name" value="p450"/>
    <property type="match status" value="1"/>
</dbReference>
<dbReference type="CDD" id="cd11059">
    <property type="entry name" value="CYP_fungal"/>
    <property type="match status" value="1"/>
</dbReference>
<evidence type="ECO:0000256" key="1">
    <source>
        <dbReference type="ARBA" id="ARBA00001971"/>
    </source>
</evidence>
<dbReference type="PANTHER" id="PTHR24305:SF96">
    <property type="entry name" value="CYTOCHROME P450 MONOOXYGENASE STCB-RELATED"/>
    <property type="match status" value="1"/>
</dbReference>
<comment type="cofactor">
    <cofactor evidence="1 7">
        <name>heme</name>
        <dbReference type="ChEBI" id="CHEBI:30413"/>
    </cofactor>
</comment>
<protein>
    <submittedName>
        <fullName evidence="9">Putative cytochrome P450</fullName>
    </submittedName>
</protein>
<dbReference type="PANTHER" id="PTHR24305">
    <property type="entry name" value="CYTOCHROME P450"/>
    <property type="match status" value="1"/>
</dbReference>
<dbReference type="SUPFAM" id="SSF48264">
    <property type="entry name" value="Cytochrome P450"/>
    <property type="match status" value="1"/>
</dbReference>
<keyword evidence="8" id="KW-0503">Monooxygenase</keyword>
<dbReference type="PRINTS" id="PR00385">
    <property type="entry name" value="P450"/>
</dbReference>
<dbReference type="OrthoDB" id="1470350at2759"/>
<reference evidence="10" key="1">
    <citation type="submission" date="2016-02" db="EMBL/GenBank/DDBJ databases">
        <title>Draft genome sequence of Microdochium bolleyi, a fungal endophyte of beachgrass.</title>
        <authorList>
            <consortium name="DOE Joint Genome Institute"/>
            <person name="David A.S."/>
            <person name="May G."/>
            <person name="Haridas S."/>
            <person name="Lim J."/>
            <person name="Wang M."/>
            <person name="Labutti K."/>
            <person name="Lipzen A."/>
            <person name="Barry K."/>
            <person name="Grigoriev I.V."/>
        </authorList>
    </citation>
    <scope>NUCLEOTIDE SEQUENCE [LARGE SCALE GENOMIC DNA]</scope>
    <source>
        <strain evidence="10">J235TASD1</strain>
    </source>
</reference>
<evidence type="ECO:0000256" key="8">
    <source>
        <dbReference type="RuleBase" id="RU000461"/>
    </source>
</evidence>
<dbReference type="Gene3D" id="1.10.630.10">
    <property type="entry name" value="Cytochrome P450"/>
    <property type="match status" value="1"/>
</dbReference>
<gene>
    <name evidence="9" type="ORF">Micbo1qcDRAFT_236105</name>
</gene>
<dbReference type="InterPro" id="IPR036396">
    <property type="entry name" value="Cyt_P450_sf"/>
</dbReference>
<evidence type="ECO:0000313" key="10">
    <source>
        <dbReference type="Proteomes" id="UP000070501"/>
    </source>
</evidence>
<keyword evidence="10" id="KW-1185">Reference proteome</keyword>
<dbReference type="InterPro" id="IPR002401">
    <property type="entry name" value="Cyt_P450_E_grp-I"/>
</dbReference>
<evidence type="ECO:0000256" key="4">
    <source>
        <dbReference type="ARBA" id="ARBA00022723"/>
    </source>
</evidence>
<evidence type="ECO:0000256" key="5">
    <source>
        <dbReference type="ARBA" id="ARBA00023002"/>
    </source>
</evidence>
<dbReference type="InterPro" id="IPR050121">
    <property type="entry name" value="Cytochrome_P450_monoxygenase"/>
</dbReference>
<dbReference type="InParanoid" id="A0A136ISS2"/>
<keyword evidence="3 7" id="KW-0349">Heme</keyword>
<feature type="binding site" description="axial binding residue" evidence="7">
    <location>
        <position position="440"/>
    </location>
    <ligand>
        <name>heme</name>
        <dbReference type="ChEBI" id="CHEBI:30413"/>
    </ligand>
    <ligandPart>
        <name>Fe</name>
        <dbReference type="ChEBI" id="CHEBI:18248"/>
    </ligandPart>
</feature>
<dbReference type="STRING" id="196109.A0A136ISS2"/>
<dbReference type="EMBL" id="KQ964260">
    <property type="protein sequence ID" value="KXJ87907.1"/>
    <property type="molecule type" value="Genomic_DNA"/>
</dbReference>
<comment type="similarity">
    <text evidence="2 8">Belongs to the cytochrome P450 family.</text>
</comment>
<keyword evidence="6 7" id="KW-0408">Iron</keyword>
<name>A0A136ISS2_9PEZI</name>
<dbReference type="PRINTS" id="PR00463">
    <property type="entry name" value="EP450I"/>
</dbReference>
<evidence type="ECO:0000256" key="3">
    <source>
        <dbReference type="ARBA" id="ARBA00022617"/>
    </source>
</evidence>
<evidence type="ECO:0000256" key="2">
    <source>
        <dbReference type="ARBA" id="ARBA00010617"/>
    </source>
</evidence>
<dbReference type="GO" id="GO:0016705">
    <property type="term" value="F:oxidoreductase activity, acting on paired donors, with incorporation or reduction of molecular oxygen"/>
    <property type="evidence" value="ECO:0007669"/>
    <property type="project" value="InterPro"/>
</dbReference>
<keyword evidence="4 7" id="KW-0479">Metal-binding</keyword>
<accession>A0A136ISS2</accession>